<dbReference type="InterPro" id="IPR013320">
    <property type="entry name" value="ConA-like_dom_sf"/>
</dbReference>
<gene>
    <name evidence="4" type="ORF">C3L33_16787</name>
</gene>
<reference evidence="4 5" key="1">
    <citation type="journal article" date="2019" name="Genome Biol. Evol.">
        <title>The Rhododendron genome and chromosomal organization provide insight into shared whole-genome duplications across the heath family (Ericaceae).</title>
        <authorList>
            <person name="Soza V.L."/>
            <person name="Lindsley D."/>
            <person name="Waalkes A."/>
            <person name="Ramage E."/>
            <person name="Patwardhan R.P."/>
            <person name="Burton J.N."/>
            <person name="Adey A."/>
            <person name="Kumar A."/>
            <person name="Qiu R."/>
            <person name="Shendure J."/>
            <person name="Hall B."/>
        </authorList>
    </citation>
    <scope>NUCLEOTIDE SEQUENCE [LARGE SCALE GENOMIC DNA]</scope>
    <source>
        <strain evidence="4">RSF 1966-606</strain>
    </source>
</reference>
<name>A0A6A4L0P5_9ERIC</name>
<evidence type="ECO:0000259" key="3">
    <source>
        <dbReference type="Pfam" id="PF00139"/>
    </source>
</evidence>
<dbReference type="PANTHER" id="PTHR35732:SF1">
    <property type="entry name" value="OS10G0545100 PROTEIN"/>
    <property type="match status" value="1"/>
</dbReference>
<keyword evidence="2" id="KW-0472">Membrane</keyword>
<dbReference type="Pfam" id="PF00139">
    <property type="entry name" value="Lectin_legB"/>
    <property type="match status" value="1"/>
</dbReference>
<protein>
    <recommendedName>
        <fullName evidence="3">Legume lectin domain-containing protein</fullName>
    </recommendedName>
</protein>
<dbReference type="EMBL" id="QEFC01002716">
    <property type="protein sequence ID" value="KAE9451315.1"/>
    <property type="molecule type" value="Genomic_DNA"/>
</dbReference>
<dbReference type="OrthoDB" id="1001894at2759"/>
<organism evidence="4 5">
    <name type="scientific">Rhododendron williamsianum</name>
    <dbReference type="NCBI Taxonomy" id="262921"/>
    <lineage>
        <taxon>Eukaryota</taxon>
        <taxon>Viridiplantae</taxon>
        <taxon>Streptophyta</taxon>
        <taxon>Embryophyta</taxon>
        <taxon>Tracheophyta</taxon>
        <taxon>Spermatophyta</taxon>
        <taxon>Magnoliopsida</taxon>
        <taxon>eudicotyledons</taxon>
        <taxon>Gunneridae</taxon>
        <taxon>Pentapetalae</taxon>
        <taxon>asterids</taxon>
        <taxon>Ericales</taxon>
        <taxon>Ericaceae</taxon>
        <taxon>Ericoideae</taxon>
        <taxon>Rhodoreae</taxon>
        <taxon>Rhododendron</taxon>
    </lineage>
</organism>
<dbReference type="PANTHER" id="PTHR35732">
    <property type="entry name" value="OS10G0545100 PROTEIN"/>
    <property type="match status" value="1"/>
</dbReference>
<feature type="transmembrane region" description="Helical" evidence="2">
    <location>
        <begin position="488"/>
        <end position="511"/>
    </location>
</feature>
<dbReference type="SUPFAM" id="SSF49899">
    <property type="entry name" value="Concanavalin A-like lectins/glucanases"/>
    <property type="match status" value="1"/>
</dbReference>
<dbReference type="AlphaFoldDB" id="A0A6A4L0P5"/>
<keyword evidence="2" id="KW-1133">Transmembrane helix</keyword>
<accession>A0A6A4L0P5</accession>
<keyword evidence="5" id="KW-1185">Reference proteome</keyword>
<dbReference type="Pfam" id="PF12646">
    <property type="entry name" value="DUF3783"/>
    <property type="match status" value="1"/>
</dbReference>
<feature type="non-terminal residue" evidence="4">
    <location>
        <position position="1"/>
    </location>
</feature>
<sequence length="539" mass="60090">MASSLVTFESVSFACSHIRPIFSLPSNPFVVSTFSYPKTANYIKLKHLPRASSSAEGHSIGLPTELIEDSKFVPLTAEDPQYGPPALLLLGFKVEEAAKIQQLLKGMDGEFLEVIFCTEDMITRSLWEAVNTKQPNLDTLKIANSVPRICFLSGLTGEEMMMFVDAFPEIGLEPAVFAALVPNSADKPLQELIEEIMGDHEMLYWKEEVAMNSCITIVLLLLLQFATSSSSNNIPEDFFFNVHTKPDGTVEFISNGLITLNDYERQANGRAFYNLPIQFKNSSNASVISFSTTFIFATEPEYPILSIHGLAFVISPTEEILPGQNNENSSNHTLAVELNTMNSFESDNINDHQVGIDINGLNSIQSNPAGYFPDQNGDFRYLSLTSGDPMQVWVEYDGINRQLDVTMSPINISKPARPLLSLTKDISPFLLEYMYVGFSSSTSSVSANHYILGWSFKMNGQAQQIDVSRLPKLPRSRQGRDDKQIKSILAIVLPPIAFLLLLVLIFGFLLTATCKFDVQRMDARSSVMCNRYQVYRVIR</sequence>
<dbReference type="InterPro" id="IPR016621">
    <property type="entry name" value="UCP014543"/>
</dbReference>
<evidence type="ECO:0000256" key="1">
    <source>
        <dbReference type="ARBA" id="ARBA00022734"/>
    </source>
</evidence>
<evidence type="ECO:0000313" key="5">
    <source>
        <dbReference type="Proteomes" id="UP000428333"/>
    </source>
</evidence>
<dbReference type="InterPro" id="IPR001220">
    <property type="entry name" value="Legume_lectin_dom"/>
</dbReference>
<dbReference type="CDD" id="cd06899">
    <property type="entry name" value="lectin_legume_LecRK_Arcelin_ConA"/>
    <property type="match status" value="1"/>
</dbReference>
<comment type="caution">
    <text evidence="4">The sequence shown here is derived from an EMBL/GenBank/DDBJ whole genome shotgun (WGS) entry which is preliminary data.</text>
</comment>
<proteinExistence type="predicted"/>
<keyword evidence="1" id="KW-0430">Lectin</keyword>
<dbReference type="Proteomes" id="UP000428333">
    <property type="component" value="Linkage Group LG10"/>
</dbReference>
<keyword evidence="2" id="KW-0812">Transmembrane</keyword>
<dbReference type="GO" id="GO:0030246">
    <property type="term" value="F:carbohydrate binding"/>
    <property type="evidence" value="ECO:0007669"/>
    <property type="project" value="UniProtKB-KW"/>
</dbReference>
<feature type="domain" description="Legume lectin" evidence="3">
    <location>
        <begin position="248"/>
        <end position="471"/>
    </location>
</feature>
<evidence type="ECO:0000256" key="2">
    <source>
        <dbReference type="SAM" id="Phobius"/>
    </source>
</evidence>
<evidence type="ECO:0000313" key="4">
    <source>
        <dbReference type="EMBL" id="KAE9451315.1"/>
    </source>
</evidence>
<dbReference type="Gene3D" id="2.60.120.200">
    <property type="match status" value="1"/>
</dbReference>